<evidence type="ECO:0000256" key="3">
    <source>
        <dbReference type="ARBA" id="ARBA00004065"/>
    </source>
</evidence>
<dbReference type="SUPFAM" id="SSF53098">
    <property type="entry name" value="Ribonuclease H-like"/>
    <property type="match status" value="1"/>
</dbReference>
<proteinExistence type="inferred from homology"/>
<dbReference type="GO" id="GO:0043137">
    <property type="term" value="P:DNA replication, removal of RNA primer"/>
    <property type="evidence" value="ECO:0007669"/>
    <property type="project" value="TreeGrafter"/>
</dbReference>
<dbReference type="EC" id="3.1.26.4" evidence="6 14"/>
<dbReference type="NCBIfam" id="NF000595">
    <property type="entry name" value="PRK00015.1-3"/>
    <property type="match status" value="1"/>
</dbReference>
<dbReference type="InterPro" id="IPR024567">
    <property type="entry name" value="RNase_HII/HIII_dom"/>
</dbReference>
<dbReference type="Gene3D" id="3.30.420.10">
    <property type="entry name" value="Ribonuclease H-like superfamily/Ribonuclease H"/>
    <property type="match status" value="1"/>
</dbReference>
<comment type="function">
    <text evidence="3 14 16">Endonuclease that specifically degrades the RNA of RNA-DNA hybrids.</text>
</comment>
<evidence type="ECO:0000256" key="4">
    <source>
        <dbReference type="ARBA" id="ARBA00004496"/>
    </source>
</evidence>
<dbReference type="PANTHER" id="PTHR10954:SF18">
    <property type="entry name" value="RIBONUCLEASE HII"/>
    <property type="match status" value="1"/>
</dbReference>
<dbReference type="GO" id="GO:0004523">
    <property type="term" value="F:RNA-DNA hybrid ribonuclease activity"/>
    <property type="evidence" value="ECO:0007669"/>
    <property type="project" value="UniProtKB-UniRule"/>
</dbReference>
<dbReference type="HAMAP" id="MF_00052_B">
    <property type="entry name" value="RNase_HII_B"/>
    <property type="match status" value="1"/>
</dbReference>
<dbReference type="GO" id="GO:0003723">
    <property type="term" value="F:RNA binding"/>
    <property type="evidence" value="ECO:0007669"/>
    <property type="project" value="UniProtKB-UniRule"/>
</dbReference>
<dbReference type="GO" id="GO:0006298">
    <property type="term" value="P:mismatch repair"/>
    <property type="evidence" value="ECO:0007669"/>
    <property type="project" value="TreeGrafter"/>
</dbReference>
<dbReference type="InterPro" id="IPR001352">
    <property type="entry name" value="RNase_HII/HIII"/>
</dbReference>
<dbReference type="STRING" id="454.Lisr_2016"/>
<evidence type="ECO:0000256" key="15">
    <source>
        <dbReference type="PROSITE-ProRule" id="PRU01319"/>
    </source>
</evidence>
<comment type="caution">
    <text evidence="18">The sequence shown here is derived from an EMBL/GenBank/DDBJ whole genome shotgun (WGS) entry which is preliminary data.</text>
</comment>
<comment type="similarity">
    <text evidence="5 14 16">Belongs to the RNase HII family.</text>
</comment>
<name>A0A0W0VH17_9GAMM</name>
<keyword evidence="8 14" id="KW-0963">Cytoplasm</keyword>
<dbReference type="PROSITE" id="PS51975">
    <property type="entry name" value="RNASE_H_2"/>
    <property type="match status" value="1"/>
</dbReference>
<keyword evidence="11 14" id="KW-0255">Endonuclease</keyword>
<reference evidence="18 19" key="1">
    <citation type="submission" date="2015-11" db="EMBL/GenBank/DDBJ databases">
        <title>Genomic analysis of 38 Legionella species identifies large and diverse effector repertoires.</title>
        <authorList>
            <person name="Burstein D."/>
            <person name="Amaro F."/>
            <person name="Zusman T."/>
            <person name="Lifshitz Z."/>
            <person name="Cohen O."/>
            <person name="Gilbert J.A."/>
            <person name="Pupko T."/>
            <person name="Shuman H.A."/>
            <person name="Segal G."/>
        </authorList>
    </citation>
    <scope>NUCLEOTIDE SEQUENCE [LARGE SCALE GENOMIC DNA]</scope>
    <source>
        <strain evidence="18 19">Bercovier 4</strain>
    </source>
</reference>
<evidence type="ECO:0000256" key="1">
    <source>
        <dbReference type="ARBA" id="ARBA00000077"/>
    </source>
</evidence>
<comment type="cofactor">
    <cofactor evidence="2">
        <name>Mg(2+)</name>
        <dbReference type="ChEBI" id="CHEBI:18420"/>
    </cofactor>
</comment>
<dbReference type="EMBL" id="LNYH01000112">
    <property type="protein sequence ID" value="KTD19454.1"/>
    <property type="molecule type" value="Genomic_DNA"/>
</dbReference>
<dbReference type="PANTHER" id="PTHR10954">
    <property type="entry name" value="RIBONUCLEASE H2 SUBUNIT A"/>
    <property type="match status" value="1"/>
</dbReference>
<dbReference type="Proteomes" id="UP000054761">
    <property type="component" value="Unassembled WGS sequence"/>
</dbReference>
<evidence type="ECO:0000256" key="12">
    <source>
        <dbReference type="ARBA" id="ARBA00022801"/>
    </source>
</evidence>
<dbReference type="GO" id="GO:0032299">
    <property type="term" value="C:ribonuclease H2 complex"/>
    <property type="evidence" value="ECO:0007669"/>
    <property type="project" value="TreeGrafter"/>
</dbReference>
<dbReference type="InterPro" id="IPR036397">
    <property type="entry name" value="RNaseH_sf"/>
</dbReference>
<dbReference type="InterPro" id="IPR022898">
    <property type="entry name" value="RNase_HII"/>
</dbReference>
<accession>A0A0W0VH17</accession>
<evidence type="ECO:0000313" key="19">
    <source>
        <dbReference type="Proteomes" id="UP000054761"/>
    </source>
</evidence>
<sequence>MKKNSSKLLLAGVDEVGRGPLAGPVVAAAVILGKPIDGLKDSKKLTDLKRRELAIQIKNEAIAFAYGRAEVEEINKLNVHFATLLAMARAIESLPVKPYEVLIDGKHSPQLSIPCKTIIDGDDLVAEISAASIIAKVKRDDEMIAMEELYPGYGFASHKGYSTAEHKKALQKLGPCILHRRNFSAVSSFYVPAEY</sequence>
<evidence type="ECO:0000256" key="2">
    <source>
        <dbReference type="ARBA" id="ARBA00001946"/>
    </source>
</evidence>
<dbReference type="GO" id="GO:0005737">
    <property type="term" value="C:cytoplasm"/>
    <property type="evidence" value="ECO:0007669"/>
    <property type="project" value="UniProtKB-SubCell"/>
</dbReference>
<dbReference type="Pfam" id="PF01351">
    <property type="entry name" value="RNase_HII"/>
    <property type="match status" value="1"/>
</dbReference>
<evidence type="ECO:0000256" key="10">
    <source>
        <dbReference type="ARBA" id="ARBA00022723"/>
    </source>
</evidence>
<dbReference type="NCBIfam" id="NF000596">
    <property type="entry name" value="PRK00015.1-4"/>
    <property type="match status" value="1"/>
</dbReference>
<dbReference type="PATRIC" id="fig|454.4.peg.2197"/>
<comment type="cofactor">
    <cofactor evidence="14 15">
        <name>Mn(2+)</name>
        <dbReference type="ChEBI" id="CHEBI:29035"/>
    </cofactor>
    <cofactor evidence="14 15">
        <name>Mg(2+)</name>
        <dbReference type="ChEBI" id="CHEBI:18420"/>
    </cofactor>
    <text evidence="14 15">Manganese or magnesium. Binds 1 divalent metal ion per monomer in the absence of substrate. May bind a second metal ion after substrate binding.</text>
</comment>
<keyword evidence="10 14" id="KW-0479">Metal-binding</keyword>
<evidence type="ECO:0000256" key="5">
    <source>
        <dbReference type="ARBA" id="ARBA00007383"/>
    </source>
</evidence>
<evidence type="ECO:0000256" key="11">
    <source>
        <dbReference type="ARBA" id="ARBA00022759"/>
    </source>
</evidence>
<feature type="binding site" evidence="14 15">
    <location>
        <position position="15"/>
    </location>
    <ligand>
        <name>a divalent metal cation</name>
        <dbReference type="ChEBI" id="CHEBI:60240"/>
    </ligand>
</feature>
<keyword evidence="19" id="KW-1185">Reference proteome</keyword>
<keyword evidence="12 14" id="KW-0378">Hydrolase</keyword>
<evidence type="ECO:0000256" key="6">
    <source>
        <dbReference type="ARBA" id="ARBA00012180"/>
    </source>
</evidence>
<protein>
    <recommendedName>
        <fullName evidence="7 14">Ribonuclease HII</fullName>
        <shortName evidence="14">RNase HII</shortName>
        <ecNumber evidence="6 14">3.1.26.4</ecNumber>
    </recommendedName>
</protein>
<comment type="subcellular location">
    <subcellularLocation>
        <location evidence="4 14">Cytoplasm</location>
    </subcellularLocation>
</comment>
<keyword evidence="9 14" id="KW-0540">Nuclease</keyword>
<feature type="binding site" evidence="14 15">
    <location>
        <position position="104"/>
    </location>
    <ligand>
        <name>a divalent metal cation</name>
        <dbReference type="ChEBI" id="CHEBI:60240"/>
    </ligand>
</feature>
<evidence type="ECO:0000256" key="14">
    <source>
        <dbReference type="HAMAP-Rule" id="MF_00052"/>
    </source>
</evidence>
<evidence type="ECO:0000256" key="7">
    <source>
        <dbReference type="ARBA" id="ARBA00019179"/>
    </source>
</evidence>
<comment type="catalytic activity">
    <reaction evidence="1 14 15 16">
        <text>Endonucleolytic cleavage to 5'-phosphomonoester.</text>
        <dbReference type="EC" id="3.1.26.4"/>
    </reaction>
</comment>
<evidence type="ECO:0000256" key="9">
    <source>
        <dbReference type="ARBA" id="ARBA00022722"/>
    </source>
</evidence>
<feature type="binding site" evidence="14 15">
    <location>
        <position position="14"/>
    </location>
    <ligand>
        <name>a divalent metal cation</name>
        <dbReference type="ChEBI" id="CHEBI:60240"/>
    </ligand>
</feature>
<feature type="domain" description="RNase H type-2" evidence="17">
    <location>
        <begin position="8"/>
        <end position="195"/>
    </location>
</feature>
<evidence type="ECO:0000259" key="17">
    <source>
        <dbReference type="PROSITE" id="PS51975"/>
    </source>
</evidence>
<evidence type="ECO:0000256" key="13">
    <source>
        <dbReference type="ARBA" id="ARBA00023211"/>
    </source>
</evidence>
<dbReference type="CDD" id="cd07182">
    <property type="entry name" value="RNase_HII_bacteria_HII_like"/>
    <property type="match status" value="1"/>
</dbReference>
<dbReference type="GO" id="GO:0030145">
    <property type="term" value="F:manganese ion binding"/>
    <property type="evidence" value="ECO:0007669"/>
    <property type="project" value="UniProtKB-UniRule"/>
</dbReference>
<evidence type="ECO:0000256" key="16">
    <source>
        <dbReference type="RuleBase" id="RU003515"/>
    </source>
</evidence>
<evidence type="ECO:0000256" key="8">
    <source>
        <dbReference type="ARBA" id="ARBA00022490"/>
    </source>
</evidence>
<keyword evidence="13 14" id="KW-0464">Manganese</keyword>
<dbReference type="OrthoDB" id="9803420at2"/>
<dbReference type="AlphaFoldDB" id="A0A0W0VH17"/>
<evidence type="ECO:0000313" key="18">
    <source>
        <dbReference type="EMBL" id="KTD19454.1"/>
    </source>
</evidence>
<organism evidence="18 19">
    <name type="scientific">Legionella israelensis</name>
    <dbReference type="NCBI Taxonomy" id="454"/>
    <lineage>
        <taxon>Bacteria</taxon>
        <taxon>Pseudomonadati</taxon>
        <taxon>Pseudomonadota</taxon>
        <taxon>Gammaproteobacteria</taxon>
        <taxon>Legionellales</taxon>
        <taxon>Legionellaceae</taxon>
        <taxon>Legionella</taxon>
    </lineage>
</organism>
<dbReference type="RefSeq" id="WP_058502334.1">
    <property type="nucleotide sequence ID" value="NZ_CAAAJA010000010.1"/>
</dbReference>
<dbReference type="InterPro" id="IPR012337">
    <property type="entry name" value="RNaseH-like_sf"/>
</dbReference>
<gene>
    <name evidence="14 18" type="primary">rnhB</name>
    <name evidence="18" type="ORF">Lisr_2016</name>
</gene>